<evidence type="ECO:0000256" key="6">
    <source>
        <dbReference type="ARBA" id="ARBA00022825"/>
    </source>
</evidence>
<dbReference type="EC" id="3.4.21.26" evidence="3"/>
<evidence type="ECO:0000256" key="2">
    <source>
        <dbReference type="ARBA" id="ARBA00005228"/>
    </source>
</evidence>
<evidence type="ECO:0000313" key="10">
    <source>
        <dbReference type="Proteomes" id="UP001416858"/>
    </source>
</evidence>
<sequence>MLHPFKWPRFPVLTLAASTATFTLISSLFLSGLTTDFAMAQESTTLTTSQRTMQYPETKTVDVTDDYHGHRVADPYRWLEDTESEETAAWVEAQNKVTQAYLQSLPERESMRARLEKLWNYERFGLPSHKGDYYIYSHNNGLQNQSVLYKADSLEAERQVLIDPNKLSEDGTVALGSTITSKDGKLLAYSLADGGSDWRTWKVRDVATGNDLDDIVRWSKFSGIAWMPDSSGFFYARYTAPVEGQELTGTNENQRLYFHRLGDDQSKDTLILERPDEPKWGFSPVVTDDGRYLVIHNWKGSEPKSQVFIKDLTDPDATVEPFITGFDAEYDWIASVDATHYFVTDNDAPKRRLIAVNVGKADREHWKEVIPESDDVLESASLFGETFYLSYLKDARSRVARYSIEGDFVDDLPLPGVGSVSGFGGRQDATETFFDFTNYVTPGEIYRVDLATGATSLWRRPETPIQVDDYVTEQLFATSKDGTQVPVIVTRHRDTKLDGSNRTLLYAYGGFNISLTPAFSPANAAWIENGGIYAVANLRGGGEYGREWHEAGMRLNKQNVFDDFIAAAEHLIDKGYTRSSRLAVRGGSNGGLLVGAVMTQRPDLFGACLPAVGVMDMLRFHKFTIGWAWATEYGSSDEADQIENLLSYSPLHNLKPGTCYPATLITTADRDDRVVPGHSFKFAAALQAAQACENPTLIRIETRAGHGAGTPVSKRIDEYADLWAFLLENLQ</sequence>
<organism evidence="9 10">
    <name type="scientific">Novipirellula caenicola</name>
    <dbReference type="NCBI Taxonomy" id="1536901"/>
    <lineage>
        <taxon>Bacteria</taxon>
        <taxon>Pseudomonadati</taxon>
        <taxon>Planctomycetota</taxon>
        <taxon>Planctomycetia</taxon>
        <taxon>Pirellulales</taxon>
        <taxon>Pirellulaceae</taxon>
        <taxon>Novipirellula</taxon>
    </lineage>
</organism>
<dbReference type="InterPro" id="IPR029058">
    <property type="entry name" value="AB_hydrolase_fold"/>
</dbReference>
<proteinExistence type="inferred from homology"/>
<evidence type="ECO:0000313" key="9">
    <source>
        <dbReference type="EMBL" id="GAA5510911.1"/>
    </source>
</evidence>
<keyword evidence="10" id="KW-1185">Reference proteome</keyword>
<evidence type="ECO:0000259" key="7">
    <source>
        <dbReference type="Pfam" id="PF00326"/>
    </source>
</evidence>
<evidence type="ECO:0000256" key="1">
    <source>
        <dbReference type="ARBA" id="ARBA00001070"/>
    </source>
</evidence>
<keyword evidence="4" id="KW-0645">Protease</keyword>
<protein>
    <recommendedName>
        <fullName evidence="3">prolyl oligopeptidase</fullName>
        <ecNumber evidence="3">3.4.21.26</ecNumber>
    </recommendedName>
</protein>
<evidence type="ECO:0000256" key="3">
    <source>
        <dbReference type="ARBA" id="ARBA00011897"/>
    </source>
</evidence>
<evidence type="ECO:0000256" key="5">
    <source>
        <dbReference type="ARBA" id="ARBA00022801"/>
    </source>
</evidence>
<dbReference type="PRINTS" id="PR00862">
    <property type="entry name" value="PROLIGOPTASE"/>
</dbReference>
<comment type="catalytic activity">
    <reaction evidence="1">
        <text>Hydrolysis of Pro-|-Xaa &gt;&gt; Ala-|-Xaa in oligopeptides.</text>
        <dbReference type="EC" id="3.4.21.26"/>
    </reaction>
</comment>
<accession>A0ABP9W1E0</accession>
<evidence type="ECO:0000256" key="4">
    <source>
        <dbReference type="ARBA" id="ARBA00022670"/>
    </source>
</evidence>
<dbReference type="InterPro" id="IPR002470">
    <property type="entry name" value="Peptidase_S9A"/>
</dbReference>
<name>A0ABP9W1E0_9BACT</name>
<dbReference type="InterPro" id="IPR002471">
    <property type="entry name" value="Pept_S9_AS"/>
</dbReference>
<keyword evidence="5" id="KW-0378">Hydrolase</keyword>
<dbReference type="Proteomes" id="UP001416858">
    <property type="component" value="Unassembled WGS sequence"/>
</dbReference>
<dbReference type="Gene3D" id="2.130.10.120">
    <property type="entry name" value="Prolyl oligopeptidase, N-terminal domain"/>
    <property type="match status" value="1"/>
</dbReference>
<comment type="similarity">
    <text evidence="2">Belongs to the peptidase S9A family.</text>
</comment>
<comment type="caution">
    <text evidence="9">The sequence shown here is derived from an EMBL/GenBank/DDBJ whole genome shotgun (WGS) entry which is preliminary data.</text>
</comment>
<reference evidence="9 10" key="1">
    <citation type="submission" date="2024-02" db="EMBL/GenBank/DDBJ databases">
        <title>Rhodopirellula caenicola NBRC 110016.</title>
        <authorList>
            <person name="Ichikawa N."/>
            <person name="Katano-Makiyama Y."/>
            <person name="Hidaka K."/>
        </authorList>
    </citation>
    <scope>NUCLEOTIDE SEQUENCE [LARGE SCALE GENOMIC DNA]</scope>
    <source>
        <strain evidence="9 10">NBRC 110016</strain>
    </source>
</reference>
<gene>
    <name evidence="9" type="primary">f1pep1</name>
    <name evidence="9" type="ORF">Rcae01_06423</name>
</gene>
<dbReference type="SUPFAM" id="SSF53474">
    <property type="entry name" value="alpha/beta-Hydrolases"/>
    <property type="match status" value="1"/>
</dbReference>
<dbReference type="PROSITE" id="PS00708">
    <property type="entry name" value="PRO_ENDOPEP_SER"/>
    <property type="match status" value="1"/>
</dbReference>
<feature type="domain" description="Peptidase S9 prolyl oligopeptidase catalytic" evidence="7">
    <location>
        <begin position="518"/>
        <end position="730"/>
    </location>
</feature>
<dbReference type="PANTHER" id="PTHR42881:SF2">
    <property type="entry name" value="PROLYL ENDOPEPTIDASE"/>
    <property type="match status" value="1"/>
</dbReference>
<dbReference type="InterPro" id="IPR023302">
    <property type="entry name" value="Pept_S9A_N"/>
</dbReference>
<dbReference type="InterPro" id="IPR001375">
    <property type="entry name" value="Peptidase_S9_cat"/>
</dbReference>
<keyword evidence="6" id="KW-0720">Serine protease</keyword>
<evidence type="ECO:0000259" key="8">
    <source>
        <dbReference type="Pfam" id="PF02897"/>
    </source>
</evidence>
<dbReference type="PANTHER" id="PTHR42881">
    <property type="entry name" value="PROLYL ENDOPEPTIDASE"/>
    <property type="match status" value="1"/>
</dbReference>
<dbReference type="Pfam" id="PF02897">
    <property type="entry name" value="Peptidase_S9_N"/>
    <property type="match status" value="1"/>
</dbReference>
<dbReference type="SUPFAM" id="SSF50993">
    <property type="entry name" value="Peptidase/esterase 'gauge' domain"/>
    <property type="match status" value="1"/>
</dbReference>
<feature type="domain" description="Peptidase S9A N-terminal" evidence="8">
    <location>
        <begin position="57"/>
        <end position="459"/>
    </location>
</feature>
<dbReference type="InterPro" id="IPR051167">
    <property type="entry name" value="Prolyl_oligopep/macrocyclase"/>
</dbReference>
<dbReference type="EMBL" id="BAABRO010000030">
    <property type="protein sequence ID" value="GAA5510911.1"/>
    <property type="molecule type" value="Genomic_DNA"/>
</dbReference>
<dbReference type="Gene3D" id="3.40.50.1820">
    <property type="entry name" value="alpha/beta hydrolase"/>
    <property type="match status" value="1"/>
</dbReference>
<dbReference type="Pfam" id="PF00326">
    <property type="entry name" value="Peptidase_S9"/>
    <property type="match status" value="1"/>
</dbReference>